<dbReference type="GO" id="GO:0000785">
    <property type="term" value="C:chromatin"/>
    <property type="evidence" value="ECO:0007669"/>
    <property type="project" value="TreeGrafter"/>
</dbReference>
<dbReference type="SMART" id="SM00761">
    <property type="entry name" value="HDAC_interact"/>
    <property type="match status" value="1"/>
</dbReference>
<dbReference type="GO" id="GO:0000118">
    <property type="term" value="C:histone deacetylase complex"/>
    <property type="evidence" value="ECO:0007669"/>
    <property type="project" value="TreeGrafter"/>
</dbReference>
<evidence type="ECO:0000259" key="2">
    <source>
        <dbReference type="SMART" id="SM00761"/>
    </source>
</evidence>
<sequence>MVEFSRGVGSGNKDVSGNKISLFSSKDKFLAKPIQELDLSNCESCTPSYRLLPKNYPIPSVSQRTNIGDEVLNDHWVSVTSGSEDYSFKHMRKNQYEESLFRCEDDRSSRLADIFCYAYESFLKNEAFWTEISLVICLSISVSL</sequence>
<dbReference type="GO" id="GO:0000122">
    <property type="term" value="P:negative regulation of transcription by RNA polymerase II"/>
    <property type="evidence" value="ECO:0007669"/>
    <property type="project" value="TreeGrafter"/>
</dbReference>
<name>A0AAD8N2E9_9APIA</name>
<dbReference type="InterPro" id="IPR039774">
    <property type="entry name" value="Sin3-like"/>
</dbReference>
<dbReference type="InterPro" id="IPR013194">
    <property type="entry name" value="HDAC_interact_dom"/>
</dbReference>
<accession>A0AAD8N2E9</accession>
<protein>
    <recommendedName>
        <fullName evidence="2">Histone deacetylase interacting domain-containing protein</fullName>
    </recommendedName>
</protein>
<proteinExistence type="predicted"/>
<dbReference type="PANTHER" id="PTHR12346">
    <property type="entry name" value="SIN3B-RELATED"/>
    <property type="match status" value="1"/>
</dbReference>
<dbReference type="EMBL" id="JAUIZM010000003">
    <property type="protein sequence ID" value="KAK1392388.1"/>
    <property type="molecule type" value="Genomic_DNA"/>
</dbReference>
<keyword evidence="4" id="KW-1185">Reference proteome</keyword>
<gene>
    <name evidence="3" type="ORF">POM88_011444</name>
</gene>
<dbReference type="PANTHER" id="PTHR12346:SF0">
    <property type="entry name" value="SIN3A, ISOFORM G"/>
    <property type="match status" value="1"/>
</dbReference>
<feature type="domain" description="Histone deacetylase interacting" evidence="2">
    <location>
        <begin position="41"/>
        <end position="132"/>
    </location>
</feature>
<organism evidence="3 4">
    <name type="scientific">Heracleum sosnowskyi</name>
    <dbReference type="NCBI Taxonomy" id="360622"/>
    <lineage>
        <taxon>Eukaryota</taxon>
        <taxon>Viridiplantae</taxon>
        <taxon>Streptophyta</taxon>
        <taxon>Embryophyta</taxon>
        <taxon>Tracheophyta</taxon>
        <taxon>Spermatophyta</taxon>
        <taxon>Magnoliopsida</taxon>
        <taxon>eudicotyledons</taxon>
        <taxon>Gunneridae</taxon>
        <taxon>Pentapetalae</taxon>
        <taxon>asterids</taxon>
        <taxon>campanulids</taxon>
        <taxon>Apiales</taxon>
        <taxon>Apiaceae</taxon>
        <taxon>Apioideae</taxon>
        <taxon>apioid superclade</taxon>
        <taxon>Tordylieae</taxon>
        <taxon>Tordyliinae</taxon>
        <taxon>Heracleum</taxon>
    </lineage>
</organism>
<dbReference type="Proteomes" id="UP001237642">
    <property type="component" value="Unassembled WGS sequence"/>
</dbReference>
<evidence type="ECO:0000256" key="1">
    <source>
        <dbReference type="ARBA" id="ARBA00022491"/>
    </source>
</evidence>
<reference evidence="3" key="1">
    <citation type="submission" date="2023-02" db="EMBL/GenBank/DDBJ databases">
        <title>Genome of toxic invasive species Heracleum sosnowskyi carries increased number of genes despite the absence of recent whole-genome duplications.</title>
        <authorList>
            <person name="Schelkunov M."/>
            <person name="Shtratnikova V."/>
            <person name="Makarenko M."/>
            <person name="Klepikova A."/>
            <person name="Omelchenko D."/>
            <person name="Novikova G."/>
            <person name="Obukhova E."/>
            <person name="Bogdanov V."/>
            <person name="Penin A."/>
            <person name="Logacheva M."/>
        </authorList>
    </citation>
    <scope>NUCLEOTIDE SEQUENCE</scope>
    <source>
        <strain evidence="3">Hsosn_3</strain>
        <tissue evidence="3">Leaf</tissue>
    </source>
</reference>
<dbReference type="AlphaFoldDB" id="A0AAD8N2E9"/>
<dbReference type="Pfam" id="PF08295">
    <property type="entry name" value="Sin3_corepress"/>
    <property type="match status" value="1"/>
</dbReference>
<keyword evidence="1" id="KW-0678">Repressor</keyword>
<reference evidence="3" key="2">
    <citation type="submission" date="2023-05" db="EMBL/GenBank/DDBJ databases">
        <authorList>
            <person name="Schelkunov M.I."/>
        </authorList>
    </citation>
    <scope>NUCLEOTIDE SEQUENCE</scope>
    <source>
        <strain evidence="3">Hsosn_3</strain>
        <tissue evidence="3">Leaf</tissue>
    </source>
</reference>
<comment type="caution">
    <text evidence="3">The sequence shown here is derived from an EMBL/GenBank/DDBJ whole genome shotgun (WGS) entry which is preliminary data.</text>
</comment>
<dbReference type="GO" id="GO:0003714">
    <property type="term" value="F:transcription corepressor activity"/>
    <property type="evidence" value="ECO:0007669"/>
    <property type="project" value="InterPro"/>
</dbReference>
<evidence type="ECO:0000313" key="3">
    <source>
        <dbReference type="EMBL" id="KAK1392388.1"/>
    </source>
</evidence>
<evidence type="ECO:0000313" key="4">
    <source>
        <dbReference type="Proteomes" id="UP001237642"/>
    </source>
</evidence>